<evidence type="ECO:0000256" key="8">
    <source>
        <dbReference type="ARBA" id="ARBA00022801"/>
    </source>
</evidence>
<gene>
    <name evidence="19" type="primary">I1REJ1</name>
</gene>
<feature type="region of interest" description="Disordered" evidence="16">
    <location>
        <begin position="1187"/>
        <end position="1218"/>
    </location>
</feature>
<dbReference type="InterPro" id="IPR050951">
    <property type="entry name" value="Retrovirus_Pol_polyprotein"/>
</dbReference>
<keyword evidence="2" id="KW-0808">Transferase</keyword>
<keyword evidence="9" id="KW-0460">Magnesium</keyword>
<keyword evidence="10" id="KW-0694">RNA-binding</keyword>
<evidence type="ECO:0000256" key="1">
    <source>
        <dbReference type="ARBA" id="ARBA00022670"/>
    </source>
</evidence>
<evidence type="ECO:0000256" key="3">
    <source>
        <dbReference type="ARBA" id="ARBA00022695"/>
    </source>
</evidence>
<sequence>MASGVNASPMLILQKPSKGEGDIRIRTVVDKREQNANTHKLAAPLPDIDGILRNVVKHKYRSLIDGKDAYEQIRVVPEHVPRTLFTTPDGTMVSLVLQQGDINGPTTYQTVMNHIFAPYIGVFMDVYLDDIVIYSNSIAEHIEHIRIVFDVLRKHKFYLGADKMNFFATKLRLLGHLIDEEGIAMDPHKVESIQSWKVPTNKSLVSSFLGAVGFLAPDCEGIRIPMGVLAQLTSSARPWSWTDTHQRAFQQVKEIVHKWRNSRRTALDYSEGASAINLVTDASLTGASGYICQGDDVLTAKVIVFWSGKFNSAQQNYPVHEQELLAIVESLKRFRHLLYGATFRICTDHESLEHLMKQKNLSPRQHRWMDVLNEFRYKIHYIPGELSVLADALSRMYSDEPAGIVRADSEYVGRDGTRGEEHEQLPDILRPVYTGATAIVDFQPRRSARLAENPVPEGAYRALHEGKAQPEPMAGPSRPRRPRATVEDVEDLGNEHSASVDSPTATPQEFPPVSQSVPPTIISTAGDLGMQLPGAFRGRYSEDSYFWKIVSSPSEYPLFEYADGLVYKKQGDTYLLCIPDILQGTRRVREVLIRHTHSILAHLGYRKTLDALRSEVWWPEMVRDTEAYCRTCGVCATTKSVPAKPLGMLRPLPVPRRPWQYIALDFVGPLPLSSNLSGEFDMICVIIDQLTSMVHLVPTKQTYGAAEMAEVIFEHVYKLHGLPERIISDRDSLFTSTFWRTLHGLLGVKLRLSSLFHPQTDGATERANRTMTQMLRQCVRPDQKDWVTRLPAVELAMNMARSETTGFSPFYLNYGQLPRSLIWSAESPYPGVHVFAARMKQAVMTAHDAIIGARIAQTDQANKKRRPATFREGDFVYLSTKNLTLPKGRARKLVPKFLGPFRIVKVIVEGATYRLDLPQEMLARGLVNAFHASLLRPHYPSDDRRFPGRQFHQIPGFGENPREWAVDRVLSHIGRGSEAEFEVQWTTGDVTWVPHADIRHLQALTEYFEALGVPSVKKLHDVPTSIASGSTPLDPGGPPILAVSAIRVQLFDAAEPANFAEDEWNGPVLDLRRDPSVIIRAGPNANLQMFPRLPLPLQHAAMVASSNPNDYNTEAWANWRQYADDLEAHFLGQGPPPASHRQAIASSTAFTTAMRPSPSTNLRLAALSQLPERLAPPLSMACAVSPCPRTRSLPSSSRVTTGPTSSPTSPKPYDQRRALSSRLHRVLTSPPRHGPISWVTAVASVNPVAAADTTEAAAGSVVRPPLVVDRSSLESTETEGEDTAGVEVTEVGLTLVGGAVARIAGTAARAVATTVRLLLKTVLRTEPMSRWTLTVRAPPARIPNAVMMNTMDDSGRFPRASRALATQRTVVQKMRAACRGSEARWWE</sequence>
<feature type="compositionally biased region" description="Low complexity" evidence="16">
    <location>
        <begin position="1194"/>
        <end position="1208"/>
    </location>
</feature>
<dbReference type="GO" id="GO:0005634">
    <property type="term" value="C:nucleus"/>
    <property type="evidence" value="ECO:0007669"/>
    <property type="project" value="UniProtKB-ARBA"/>
</dbReference>
<dbReference type="PANTHER" id="PTHR37984">
    <property type="entry name" value="PROTEIN CBG26694"/>
    <property type="match status" value="1"/>
</dbReference>
<organism evidence="19">
    <name type="scientific">Ganoderma boninense</name>
    <dbReference type="NCBI Taxonomy" id="34458"/>
    <lineage>
        <taxon>Eukaryota</taxon>
        <taxon>Fungi</taxon>
        <taxon>Dikarya</taxon>
        <taxon>Basidiomycota</taxon>
        <taxon>Agaricomycotina</taxon>
        <taxon>Agaricomycetes</taxon>
        <taxon>Polyporales</taxon>
        <taxon>Polyporaceae</taxon>
        <taxon>Ganoderma</taxon>
    </lineage>
</organism>
<proteinExistence type="predicted"/>
<evidence type="ECO:0000256" key="2">
    <source>
        <dbReference type="ARBA" id="ARBA00022679"/>
    </source>
</evidence>
<feature type="domain" description="Integrase catalytic" evidence="18">
    <location>
        <begin position="654"/>
        <end position="817"/>
    </location>
</feature>
<evidence type="ECO:0000256" key="12">
    <source>
        <dbReference type="ARBA" id="ARBA00022918"/>
    </source>
</evidence>
<dbReference type="InterPro" id="IPR001584">
    <property type="entry name" value="Integrase_cat-core"/>
</dbReference>
<keyword evidence="12" id="KW-0695">RNA-directed DNA polymerase</keyword>
<keyword evidence="5" id="KW-0479">Metal-binding</keyword>
<dbReference type="InterPro" id="IPR041373">
    <property type="entry name" value="RT_RNaseH"/>
</dbReference>
<evidence type="ECO:0000313" key="19">
    <source>
        <dbReference type="EMBL" id="VWO98160.1"/>
    </source>
</evidence>
<dbReference type="GO" id="GO:0006508">
    <property type="term" value="P:proteolysis"/>
    <property type="evidence" value="ECO:0007669"/>
    <property type="project" value="UniProtKB-KW"/>
</dbReference>
<keyword evidence="14" id="KW-0238">DNA-binding</keyword>
<dbReference type="SUPFAM" id="SSF54160">
    <property type="entry name" value="Chromo domain-like"/>
    <property type="match status" value="1"/>
</dbReference>
<dbReference type="Pfam" id="PF00078">
    <property type="entry name" value="RVT_1"/>
    <property type="match status" value="1"/>
</dbReference>
<dbReference type="PANTHER" id="PTHR37984:SF5">
    <property type="entry name" value="PROTEIN NYNRIN-LIKE"/>
    <property type="match status" value="1"/>
</dbReference>
<evidence type="ECO:0000256" key="4">
    <source>
        <dbReference type="ARBA" id="ARBA00022722"/>
    </source>
</evidence>
<dbReference type="EMBL" id="LR726766">
    <property type="protein sequence ID" value="VWO98160.1"/>
    <property type="molecule type" value="Genomic_DNA"/>
</dbReference>
<dbReference type="GO" id="GO:0003723">
    <property type="term" value="F:RNA binding"/>
    <property type="evidence" value="ECO:0007669"/>
    <property type="project" value="UniProtKB-KW"/>
</dbReference>
<dbReference type="SUPFAM" id="SSF56672">
    <property type="entry name" value="DNA/RNA polymerases"/>
    <property type="match status" value="1"/>
</dbReference>
<reference evidence="19" key="1">
    <citation type="submission" date="2019-10" db="EMBL/GenBank/DDBJ databases">
        <authorList>
            <person name="Nor Muhammad N."/>
        </authorList>
    </citation>
    <scope>NUCLEOTIDE SEQUENCE</scope>
</reference>
<dbReference type="Pfam" id="PF24626">
    <property type="entry name" value="SH3_Tf2-1"/>
    <property type="match status" value="1"/>
</dbReference>
<feature type="domain" description="Reverse transcriptase" evidence="17">
    <location>
        <begin position="1"/>
        <end position="178"/>
    </location>
</feature>
<evidence type="ECO:0000256" key="13">
    <source>
        <dbReference type="ARBA" id="ARBA00022932"/>
    </source>
</evidence>
<keyword evidence="15" id="KW-0233">DNA recombination</keyword>
<dbReference type="GO" id="GO:0004190">
    <property type="term" value="F:aspartic-type endopeptidase activity"/>
    <property type="evidence" value="ECO:0007669"/>
    <property type="project" value="UniProtKB-KW"/>
</dbReference>
<dbReference type="InterPro" id="IPR036397">
    <property type="entry name" value="RNaseH_sf"/>
</dbReference>
<dbReference type="PROSITE" id="PS50878">
    <property type="entry name" value="RT_POL"/>
    <property type="match status" value="1"/>
</dbReference>
<accession>A0A5K1JZH2</accession>
<evidence type="ECO:0000259" key="18">
    <source>
        <dbReference type="PROSITE" id="PS50994"/>
    </source>
</evidence>
<evidence type="ECO:0000256" key="9">
    <source>
        <dbReference type="ARBA" id="ARBA00022842"/>
    </source>
</evidence>
<evidence type="ECO:0000256" key="7">
    <source>
        <dbReference type="ARBA" id="ARBA00022759"/>
    </source>
</evidence>
<dbReference type="InterPro" id="IPR012337">
    <property type="entry name" value="RNaseH-like_sf"/>
</dbReference>
<dbReference type="CDD" id="cd09274">
    <property type="entry name" value="RNase_HI_RT_Ty3"/>
    <property type="match status" value="1"/>
</dbReference>
<dbReference type="Gene3D" id="3.10.10.10">
    <property type="entry name" value="HIV Type 1 Reverse Transcriptase, subunit A, domain 1"/>
    <property type="match status" value="1"/>
</dbReference>
<evidence type="ECO:0000256" key="15">
    <source>
        <dbReference type="ARBA" id="ARBA00023172"/>
    </source>
</evidence>
<dbReference type="GO" id="GO:0046872">
    <property type="term" value="F:metal ion binding"/>
    <property type="evidence" value="ECO:0007669"/>
    <property type="project" value="UniProtKB-KW"/>
</dbReference>
<keyword evidence="3" id="KW-0548">Nucleotidyltransferase</keyword>
<dbReference type="GO" id="GO:0004519">
    <property type="term" value="F:endonuclease activity"/>
    <property type="evidence" value="ECO:0007669"/>
    <property type="project" value="UniProtKB-KW"/>
</dbReference>
<dbReference type="Gene3D" id="1.10.340.70">
    <property type="match status" value="1"/>
</dbReference>
<keyword evidence="6" id="KW-0064">Aspartyl protease</keyword>
<evidence type="ECO:0000256" key="14">
    <source>
        <dbReference type="ARBA" id="ARBA00023125"/>
    </source>
</evidence>
<feature type="compositionally biased region" description="Polar residues" evidence="16">
    <location>
        <begin position="496"/>
        <end position="514"/>
    </location>
</feature>
<name>A0A5K1JZH2_9APHY</name>
<evidence type="ECO:0000256" key="6">
    <source>
        <dbReference type="ARBA" id="ARBA00022750"/>
    </source>
</evidence>
<evidence type="ECO:0000256" key="5">
    <source>
        <dbReference type="ARBA" id="ARBA00022723"/>
    </source>
</evidence>
<dbReference type="GO" id="GO:0003677">
    <property type="term" value="F:DNA binding"/>
    <property type="evidence" value="ECO:0007669"/>
    <property type="project" value="UniProtKB-KW"/>
</dbReference>
<dbReference type="SUPFAM" id="SSF53098">
    <property type="entry name" value="Ribonuclease H-like"/>
    <property type="match status" value="1"/>
</dbReference>
<keyword evidence="11" id="KW-0229">DNA integration</keyword>
<dbReference type="GO" id="GO:0015074">
    <property type="term" value="P:DNA integration"/>
    <property type="evidence" value="ECO:0007669"/>
    <property type="project" value="UniProtKB-KW"/>
</dbReference>
<dbReference type="GO" id="GO:0003887">
    <property type="term" value="F:DNA-directed DNA polymerase activity"/>
    <property type="evidence" value="ECO:0007669"/>
    <property type="project" value="UniProtKB-KW"/>
</dbReference>
<dbReference type="InterPro" id="IPR016197">
    <property type="entry name" value="Chromo-like_dom_sf"/>
</dbReference>
<keyword evidence="7" id="KW-0255">Endonuclease</keyword>
<dbReference type="InterPro" id="IPR043502">
    <property type="entry name" value="DNA/RNA_pol_sf"/>
</dbReference>
<dbReference type="GO" id="GO:0003964">
    <property type="term" value="F:RNA-directed DNA polymerase activity"/>
    <property type="evidence" value="ECO:0007669"/>
    <property type="project" value="UniProtKB-KW"/>
</dbReference>
<feature type="region of interest" description="Disordered" evidence="16">
    <location>
        <begin position="460"/>
        <end position="514"/>
    </location>
</feature>
<evidence type="ECO:0000259" key="17">
    <source>
        <dbReference type="PROSITE" id="PS50878"/>
    </source>
</evidence>
<keyword evidence="1" id="KW-0645">Protease</keyword>
<keyword evidence="8" id="KW-0378">Hydrolase</keyword>
<keyword evidence="4" id="KW-0540">Nuclease</keyword>
<keyword evidence="13" id="KW-0239">DNA-directed DNA polymerase</keyword>
<dbReference type="CDD" id="cd01647">
    <property type="entry name" value="RT_LTR"/>
    <property type="match status" value="1"/>
</dbReference>
<evidence type="ECO:0000256" key="10">
    <source>
        <dbReference type="ARBA" id="ARBA00022884"/>
    </source>
</evidence>
<dbReference type="InterPro" id="IPR041588">
    <property type="entry name" value="Integrase_H2C2"/>
</dbReference>
<dbReference type="Gene3D" id="3.30.70.270">
    <property type="match status" value="2"/>
</dbReference>
<dbReference type="InterPro" id="IPR043128">
    <property type="entry name" value="Rev_trsase/Diguanyl_cyclase"/>
</dbReference>
<dbReference type="Pfam" id="PF17917">
    <property type="entry name" value="RT_RNaseH"/>
    <property type="match status" value="1"/>
</dbReference>
<dbReference type="Pfam" id="PF17921">
    <property type="entry name" value="Integrase_H2C2"/>
    <property type="match status" value="1"/>
</dbReference>
<evidence type="ECO:0000256" key="11">
    <source>
        <dbReference type="ARBA" id="ARBA00022908"/>
    </source>
</evidence>
<dbReference type="CDD" id="cd00024">
    <property type="entry name" value="CD_CSD"/>
    <property type="match status" value="1"/>
</dbReference>
<evidence type="ECO:0000256" key="16">
    <source>
        <dbReference type="SAM" id="MobiDB-lite"/>
    </source>
</evidence>
<dbReference type="InterPro" id="IPR056924">
    <property type="entry name" value="SH3_Tf2-1"/>
</dbReference>
<dbReference type="InterPro" id="IPR000477">
    <property type="entry name" value="RT_dom"/>
</dbReference>
<dbReference type="GO" id="GO:0006310">
    <property type="term" value="P:DNA recombination"/>
    <property type="evidence" value="ECO:0007669"/>
    <property type="project" value="UniProtKB-KW"/>
</dbReference>
<dbReference type="PROSITE" id="PS50994">
    <property type="entry name" value="INTEGRASE"/>
    <property type="match status" value="1"/>
</dbReference>
<dbReference type="Gene3D" id="3.30.420.10">
    <property type="entry name" value="Ribonuclease H-like superfamily/Ribonuclease H"/>
    <property type="match status" value="1"/>
</dbReference>
<protein>
    <submittedName>
        <fullName evidence="19">N/A</fullName>
    </submittedName>
</protein>